<evidence type="ECO:0000256" key="1">
    <source>
        <dbReference type="ARBA" id="ARBA00022723"/>
    </source>
</evidence>
<keyword evidence="1" id="KW-0479">Metal-binding</keyword>
<dbReference type="InterPro" id="IPR013087">
    <property type="entry name" value="Znf_C2H2_type"/>
</dbReference>
<evidence type="ECO:0000256" key="4">
    <source>
        <dbReference type="ARBA" id="ARBA00034119"/>
    </source>
</evidence>
<dbReference type="GO" id="GO:0008270">
    <property type="term" value="F:zinc ion binding"/>
    <property type="evidence" value="ECO:0007669"/>
    <property type="project" value="UniProtKB-KW"/>
</dbReference>
<organism evidence="7">
    <name type="scientific">Rhipicephalus zambeziensis</name>
    <dbReference type="NCBI Taxonomy" id="60191"/>
    <lineage>
        <taxon>Eukaryota</taxon>
        <taxon>Metazoa</taxon>
        <taxon>Ecdysozoa</taxon>
        <taxon>Arthropoda</taxon>
        <taxon>Chelicerata</taxon>
        <taxon>Arachnida</taxon>
        <taxon>Acari</taxon>
        <taxon>Parasitiformes</taxon>
        <taxon>Ixodida</taxon>
        <taxon>Ixodoidea</taxon>
        <taxon>Ixodidae</taxon>
        <taxon>Rhipicephalinae</taxon>
        <taxon>Rhipicephalus</taxon>
        <taxon>Rhipicephalus</taxon>
    </lineage>
</organism>
<dbReference type="EMBL" id="GFPF01006438">
    <property type="protein sequence ID" value="MAA17584.1"/>
    <property type="molecule type" value="Transcribed_RNA"/>
</dbReference>
<proteinExistence type="inferred from homology"/>
<feature type="domain" description="C2H2-type" evidence="6">
    <location>
        <begin position="280"/>
        <end position="309"/>
    </location>
</feature>
<protein>
    <submittedName>
        <fullName evidence="7">C2h2 type zn finger protein</fullName>
    </submittedName>
</protein>
<dbReference type="PROSITE" id="PS00028">
    <property type="entry name" value="ZINC_FINGER_C2H2_1"/>
    <property type="match status" value="3"/>
</dbReference>
<name>A0A224YUC6_9ACAR</name>
<dbReference type="PANTHER" id="PTHR13267:SF3">
    <property type="entry name" value="ZINC FINGER PROTEIN 277"/>
    <property type="match status" value="1"/>
</dbReference>
<dbReference type="PANTHER" id="PTHR13267">
    <property type="entry name" value="ZINC FINGER PROTEIN 277"/>
    <property type="match status" value="1"/>
</dbReference>
<evidence type="ECO:0000259" key="6">
    <source>
        <dbReference type="PROSITE" id="PS50157"/>
    </source>
</evidence>
<evidence type="ECO:0000256" key="3">
    <source>
        <dbReference type="ARBA" id="ARBA00022833"/>
    </source>
</evidence>
<evidence type="ECO:0000313" key="7">
    <source>
        <dbReference type="EMBL" id="MAA17584.1"/>
    </source>
</evidence>
<dbReference type="Pfam" id="PF12756">
    <property type="entry name" value="zf-C2H2_2"/>
    <property type="match status" value="2"/>
</dbReference>
<reference evidence="7" key="1">
    <citation type="journal article" date="2017" name="Parasit. Vectors">
        <title>Sialotranscriptomics of Rhipicephalus zambeziensis reveals intricate expression profiles of secretory proteins and suggests tight temporal transcriptional regulation during blood-feeding.</title>
        <authorList>
            <person name="de Castro M.H."/>
            <person name="de Klerk D."/>
            <person name="Pienaar R."/>
            <person name="Rees D.J.G."/>
            <person name="Mans B.J."/>
        </authorList>
    </citation>
    <scope>NUCLEOTIDE SEQUENCE</scope>
    <source>
        <tissue evidence="7">Salivary glands</tissue>
    </source>
</reference>
<dbReference type="PROSITE" id="PS50157">
    <property type="entry name" value="ZINC_FINGER_C2H2_2"/>
    <property type="match status" value="1"/>
</dbReference>
<evidence type="ECO:0000256" key="2">
    <source>
        <dbReference type="ARBA" id="ARBA00022771"/>
    </source>
</evidence>
<evidence type="ECO:0000256" key="5">
    <source>
        <dbReference type="PROSITE-ProRule" id="PRU00042"/>
    </source>
</evidence>
<dbReference type="InterPro" id="IPR036236">
    <property type="entry name" value="Znf_C2H2_sf"/>
</dbReference>
<dbReference type="AlphaFoldDB" id="A0A224YUC6"/>
<keyword evidence="3" id="KW-0862">Zinc</keyword>
<keyword evidence="2 5" id="KW-0863">Zinc-finger</keyword>
<comment type="similarity">
    <text evidence="4">Belongs to the ZNF277 family.</text>
</comment>
<dbReference type="SUPFAM" id="SSF57667">
    <property type="entry name" value="beta-beta-alpha zinc fingers"/>
    <property type="match status" value="2"/>
</dbReference>
<dbReference type="SMART" id="SM00355">
    <property type="entry name" value="ZnF_C2H2"/>
    <property type="match status" value="5"/>
</dbReference>
<dbReference type="InterPro" id="IPR041661">
    <property type="entry name" value="ZN622/Rei1/Reh1_Znf-C2H2"/>
</dbReference>
<sequence length="499" mass="57529">MTMRWFAEHVAKQTTTAKAKHPNEATAQHRENERAQACVASVASTYYYTSAPCGGQNFHCVPRAPLPRREYSARHTSPSSHHTSFGMAAAIEPLFLPSRNQEKKDTSTSEVACIFCDISFLVDKGFQSLLSHLLKEHKLVISNFAGVADPPRYFAYWKERFRGVSDIADVCVTMTTNSGDNDVGTRETFLLLSDKLPEDDAIRRKLRKSKLDDVLASQELERSDSSFRRTCLFCKQVFTDNRATLLNHMARDHNFSVGRPDNLVYVEELLDVLQDKLSNMQCLYCEKTFKDWQTLKEHMRKKQHKKINPRNKAYDKYYVINYTGHGGQELSERDEDVDPVNDKPDEFEDWEDDTEGTSLICLMCSEAYASIQSITGHMKDIHKFDFMKIRESLGFYQQVKVINYIRKQVYLNVCFVCLERFHNHYELLSHISCSVHDNNVLNKSSWDQPQFYFPTYENDQLLCALEDESLLEDPADEVVVSEDWVPPSSCVFEAVESKK</sequence>
<accession>A0A224YUC6</accession>
<dbReference type="InterPro" id="IPR040048">
    <property type="entry name" value="ZNF277"/>
</dbReference>
<dbReference type="Gene3D" id="3.30.160.60">
    <property type="entry name" value="Classic Zinc Finger"/>
    <property type="match status" value="1"/>
</dbReference>